<dbReference type="InterPro" id="IPR031724">
    <property type="entry name" value="EELM2"/>
</dbReference>
<feature type="region of interest" description="Disordered" evidence="2">
    <location>
        <begin position="222"/>
        <end position="252"/>
    </location>
</feature>
<dbReference type="GeneID" id="20036613"/>
<feature type="region of interest" description="Disordered" evidence="2">
    <location>
        <begin position="292"/>
        <end position="356"/>
    </location>
</feature>
<feature type="compositionally biased region" description="Basic and acidic residues" evidence="2">
    <location>
        <begin position="636"/>
        <end position="645"/>
    </location>
</feature>
<evidence type="ECO:0000256" key="2">
    <source>
        <dbReference type="SAM" id="MobiDB-lite"/>
    </source>
</evidence>
<feature type="compositionally biased region" description="Basic residues" evidence="2">
    <location>
        <begin position="222"/>
        <end position="243"/>
    </location>
</feature>
<dbReference type="Pfam" id="PF15863">
    <property type="entry name" value="EELM2"/>
    <property type="match status" value="1"/>
</dbReference>
<gene>
    <name evidence="4" type="ORF">C922_01339</name>
</gene>
<feature type="region of interest" description="Disordered" evidence="2">
    <location>
        <begin position="1053"/>
        <end position="1077"/>
    </location>
</feature>
<feature type="compositionally biased region" description="Polar residues" evidence="2">
    <location>
        <begin position="849"/>
        <end position="859"/>
    </location>
</feature>
<evidence type="ECO:0000313" key="5">
    <source>
        <dbReference type="Proteomes" id="UP000030640"/>
    </source>
</evidence>
<feature type="region of interest" description="Disordered" evidence="2">
    <location>
        <begin position="161"/>
        <end position="206"/>
    </location>
</feature>
<keyword evidence="5" id="KW-1185">Reference proteome</keyword>
<evidence type="ECO:0000256" key="1">
    <source>
        <dbReference type="ARBA" id="ARBA00023242"/>
    </source>
</evidence>
<feature type="compositionally biased region" description="Polar residues" evidence="2">
    <location>
        <begin position="332"/>
        <end position="346"/>
    </location>
</feature>
<name>W7AH05_9APIC</name>
<dbReference type="OrthoDB" id="5876363at2759"/>
<dbReference type="VEuPathDB" id="PlasmoDB:C922_01339"/>
<feature type="region of interest" description="Disordered" evidence="2">
    <location>
        <begin position="420"/>
        <end position="487"/>
    </location>
</feature>
<dbReference type="Proteomes" id="UP000030640">
    <property type="component" value="Unassembled WGS sequence"/>
</dbReference>
<feature type="domain" description="ELM2" evidence="3">
    <location>
        <begin position="1123"/>
        <end position="1258"/>
    </location>
</feature>
<feature type="compositionally biased region" description="Low complexity" evidence="2">
    <location>
        <begin position="450"/>
        <end position="487"/>
    </location>
</feature>
<dbReference type="RefSeq" id="XP_008815167.1">
    <property type="nucleotide sequence ID" value="XM_008816945.1"/>
</dbReference>
<reference evidence="4 5" key="1">
    <citation type="submission" date="2013-02" db="EMBL/GenBank/DDBJ databases">
        <title>The Genome Sequence of Plasmodium inui San Antonio 1.</title>
        <authorList>
            <consortium name="The Broad Institute Genome Sequencing Platform"/>
            <consortium name="The Broad Institute Genome Sequencing Center for Infectious Disease"/>
            <person name="Neafsey D."/>
            <person name="Cheeseman I."/>
            <person name="Volkman S."/>
            <person name="Adams J."/>
            <person name="Walker B."/>
            <person name="Young S.K."/>
            <person name="Zeng Q."/>
            <person name="Gargeya S."/>
            <person name="Fitzgerald M."/>
            <person name="Haas B."/>
            <person name="Abouelleil A."/>
            <person name="Alvarado L."/>
            <person name="Arachchi H.M."/>
            <person name="Berlin A.M."/>
            <person name="Chapman S.B."/>
            <person name="Dewar J."/>
            <person name="Goldberg J."/>
            <person name="Griggs A."/>
            <person name="Gujja S."/>
            <person name="Hansen M."/>
            <person name="Howarth C."/>
            <person name="Imamovic A."/>
            <person name="Larimer J."/>
            <person name="McCowan C."/>
            <person name="Murphy C."/>
            <person name="Neiman D."/>
            <person name="Pearson M."/>
            <person name="Priest M."/>
            <person name="Roberts A."/>
            <person name="Saif S."/>
            <person name="Shea T."/>
            <person name="Sisk P."/>
            <person name="Sykes S."/>
            <person name="Wortman J."/>
            <person name="Nusbaum C."/>
            <person name="Birren B."/>
        </authorList>
    </citation>
    <scope>NUCLEOTIDE SEQUENCE [LARGE SCALE GENOMIC DNA]</scope>
    <source>
        <strain evidence="4 5">San Antonio 1</strain>
    </source>
</reference>
<keyword evidence="1" id="KW-0539">Nucleus</keyword>
<feature type="compositionally biased region" description="Low complexity" evidence="2">
    <location>
        <begin position="425"/>
        <end position="437"/>
    </location>
</feature>
<proteinExistence type="predicted"/>
<sequence length="1312" mass="147934">MVFYISSKDNQINDFVITRSVSSKRDYIDGVKKGDPECRRSEVNALDIRNGFDIAKGLDISNVLHIGNGFQVGNRIEVANGVDLTSDTHPGRGIPTNKGPSLQGNCIDPGKNHRDIEPNFFNLKNGVNNSVDDFGLFIKLKDINGLSNDNIHEINELLKKEKQKDKEKEREKRPSAESKDSSYKKKQEYQEADSEKEEAGQKQHKTKTFAASQDLLLQYHHHLQQQHQKQKQKRQIRKQRQKRQQTGEDDQEESIYVRKYNKRRERKIELYTEWSGSRAGSRAICDNSSILESSGARDGGSVFEDCNPRGSSGQRDSGTPRESGIPRDSGNLRESGNPRDSGNLRESGNPRENIGLRDSSCLRNIDYSLWNRIGERSLNQALIHRGVTAEKKKRKYNEMNNNTDVLVNTGSNNTCGVRGGGNIRGAGSMRGSSTRGSGMRGSGMRGSGVRGSSIRSNSVRSNSVRSNNARTAGIKNGNNANHKSNNNEYYSSYNYRYAYEDGRQREMLIGEENTNMKRQYNNVINEFDHIEIVNNMSDDEKNGQIEEQIKELEELDILERRRDGKLNGGFLQTVKKEDEKFKKIERGDGTAASVTMTQTGGVIDRTRLTNHESHCYDQYPQHNFLKPAHGNHHHVNRDPSKDRSEVITELSRAQLCQAKSENTNGEEPKRFIDASAFKMAYVPNNSGGNNDAGNNGHISNDPNSRNVYNEGINHPVNDTVNDTTNVKGGRLLRNLHKNNLLVDHRGGVNRVSKKYAAEMGAANNVVVHRKRRRKNLDDSSRYVENEGINGMMSAGTDGHVFTNVTSETTHVGVTPPNDTASVEAKHISNGLSVSRNDCNGGVKPDGDGSQEQGSPNNFGVNRFERINAHNTGGGRAVYMARNGFTGVSNFTGGSPSMENGNCKSEERHSKNCERYNAQSNNEYETYNEDATGQNDYNGAAEGMVGTNLDQADDGRNGMNNSSLQSNICVKRAQAPSFVHPRGGIKMKGHRHKRRGRAFHRLHANMNIIKGIKKNSESKFRHSTDGAIPHSQNLEKKDFCTNEQNMDHVVHDNVRSSPGSHLHEHSNAKEDYADSNDNDYMNNDNTSHNYGARFNEDFFHAEDAGAEKKKRKKRVTEEGSKESSKINVGNNYQVPKLPNFFLCRSELMYRNYEAAEETNNDEVCLTCSGLPCHCRVGEATLVYSPLMLERVREKCMKNRGYHKCIKNEIELSAYVQECAKSWKSNIEDWVPFSPEYAYKLLHYANYDPHKAISIMKSSEFSFRKIMDPPTRKYQNKWKPKDKREHISKNPFPSPLTIRTYLSKRHHISGYHLR</sequence>
<evidence type="ECO:0000313" key="4">
    <source>
        <dbReference type="EMBL" id="EUD68319.1"/>
    </source>
</evidence>
<feature type="compositionally biased region" description="Basic and acidic residues" evidence="2">
    <location>
        <begin position="161"/>
        <end position="189"/>
    </location>
</feature>
<accession>W7AH05</accession>
<dbReference type="InterPro" id="IPR000949">
    <property type="entry name" value="ELM2_dom"/>
</dbReference>
<feature type="region of interest" description="Disordered" evidence="2">
    <location>
        <begin position="621"/>
        <end position="645"/>
    </location>
</feature>
<evidence type="ECO:0000259" key="3">
    <source>
        <dbReference type="PROSITE" id="PS51156"/>
    </source>
</evidence>
<feature type="region of interest" description="Disordered" evidence="2">
    <location>
        <begin position="831"/>
        <end position="860"/>
    </location>
</feature>
<organism evidence="4 5">
    <name type="scientific">Plasmodium inui San Antonio 1</name>
    <dbReference type="NCBI Taxonomy" id="1237626"/>
    <lineage>
        <taxon>Eukaryota</taxon>
        <taxon>Sar</taxon>
        <taxon>Alveolata</taxon>
        <taxon>Apicomplexa</taxon>
        <taxon>Aconoidasida</taxon>
        <taxon>Haemosporida</taxon>
        <taxon>Plasmodiidae</taxon>
        <taxon>Plasmodium</taxon>
        <taxon>Plasmodium (Plasmodium)</taxon>
    </lineage>
</organism>
<dbReference type="PROSITE" id="PS51156">
    <property type="entry name" value="ELM2"/>
    <property type="match status" value="1"/>
</dbReference>
<feature type="compositionally biased region" description="Basic and acidic residues" evidence="2">
    <location>
        <begin position="1060"/>
        <end position="1071"/>
    </location>
</feature>
<protein>
    <recommendedName>
        <fullName evidence="3">ELM2 domain-containing protein</fullName>
    </recommendedName>
</protein>
<feature type="region of interest" description="Disordered" evidence="2">
    <location>
        <begin position="1102"/>
        <end position="1126"/>
    </location>
</feature>
<feature type="compositionally biased region" description="Basic and acidic residues" evidence="2">
    <location>
        <begin position="1114"/>
        <end position="1123"/>
    </location>
</feature>
<feature type="compositionally biased region" description="Gly residues" evidence="2">
    <location>
        <begin position="438"/>
        <end position="449"/>
    </location>
</feature>
<dbReference type="EMBL" id="KI965463">
    <property type="protein sequence ID" value="EUD68319.1"/>
    <property type="molecule type" value="Genomic_DNA"/>
</dbReference>